<feature type="transmembrane region" description="Helical" evidence="6">
    <location>
        <begin position="260"/>
        <end position="281"/>
    </location>
</feature>
<keyword evidence="5 6" id="KW-0472">Membrane</keyword>
<comment type="similarity">
    <text evidence="2">Belongs to the TMEM144 family.</text>
</comment>
<evidence type="ECO:0000256" key="2">
    <source>
        <dbReference type="ARBA" id="ARBA00005731"/>
    </source>
</evidence>
<feature type="transmembrane region" description="Helical" evidence="6">
    <location>
        <begin position="192"/>
        <end position="214"/>
    </location>
</feature>
<feature type="transmembrane region" description="Helical" evidence="6">
    <location>
        <begin position="100"/>
        <end position="119"/>
    </location>
</feature>
<evidence type="ECO:0000256" key="1">
    <source>
        <dbReference type="ARBA" id="ARBA00004141"/>
    </source>
</evidence>
<feature type="transmembrane region" description="Helical" evidence="6">
    <location>
        <begin position="287"/>
        <end position="308"/>
    </location>
</feature>
<feature type="transmembrane region" description="Helical" evidence="6">
    <location>
        <begin position="44"/>
        <end position="63"/>
    </location>
</feature>
<feature type="transmembrane region" description="Helical" evidence="6">
    <location>
        <begin position="384"/>
        <end position="402"/>
    </location>
</feature>
<feature type="transmembrane region" description="Helical" evidence="6">
    <location>
        <begin position="357"/>
        <end position="377"/>
    </location>
</feature>
<reference evidence="7 8" key="1">
    <citation type="journal article" date="2018" name="Sci. Rep.">
        <title>Genomic signatures of local adaptation to the degree of environmental predictability in rotifers.</title>
        <authorList>
            <person name="Franch-Gras L."/>
            <person name="Hahn C."/>
            <person name="Garcia-Roger E.M."/>
            <person name="Carmona M.J."/>
            <person name="Serra M."/>
            <person name="Gomez A."/>
        </authorList>
    </citation>
    <scope>NUCLEOTIDE SEQUENCE [LARGE SCALE GENOMIC DNA]</scope>
    <source>
        <strain evidence="7">HYR1</strain>
    </source>
</reference>
<evidence type="ECO:0000256" key="6">
    <source>
        <dbReference type="SAM" id="Phobius"/>
    </source>
</evidence>
<evidence type="ECO:0000256" key="3">
    <source>
        <dbReference type="ARBA" id="ARBA00022692"/>
    </source>
</evidence>
<feature type="transmembrane region" description="Helical" evidence="6">
    <location>
        <begin position="69"/>
        <end position="88"/>
    </location>
</feature>
<proteinExistence type="inferred from homology"/>
<dbReference type="Pfam" id="PF07857">
    <property type="entry name" value="TMEM144"/>
    <property type="match status" value="1"/>
</dbReference>
<gene>
    <name evidence="7" type="ORF">BpHYR1_030275</name>
</gene>
<comment type="caution">
    <text evidence="7">The sequence shown here is derived from an EMBL/GenBank/DDBJ whole genome shotgun (WGS) entry which is preliminary data.</text>
</comment>
<dbReference type="GO" id="GO:0015144">
    <property type="term" value="F:carbohydrate transmembrane transporter activity"/>
    <property type="evidence" value="ECO:0007669"/>
    <property type="project" value="InterPro"/>
</dbReference>
<feature type="transmembrane region" description="Helical" evidence="6">
    <location>
        <begin position="12"/>
        <end position="32"/>
    </location>
</feature>
<dbReference type="InterPro" id="IPR012435">
    <property type="entry name" value="TMEM144"/>
</dbReference>
<organism evidence="7 8">
    <name type="scientific">Brachionus plicatilis</name>
    <name type="common">Marine rotifer</name>
    <name type="synonym">Brachionus muelleri</name>
    <dbReference type="NCBI Taxonomy" id="10195"/>
    <lineage>
        <taxon>Eukaryota</taxon>
        <taxon>Metazoa</taxon>
        <taxon>Spiralia</taxon>
        <taxon>Gnathifera</taxon>
        <taxon>Rotifera</taxon>
        <taxon>Eurotatoria</taxon>
        <taxon>Monogononta</taxon>
        <taxon>Pseudotrocha</taxon>
        <taxon>Ploima</taxon>
        <taxon>Brachionidae</taxon>
        <taxon>Brachionus</taxon>
    </lineage>
</organism>
<feature type="transmembrane region" description="Helical" evidence="6">
    <location>
        <begin position="408"/>
        <end position="427"/>
    </location>
</feature>
<name>A0A3M7SQD8_BRAPC</name>
<dbReference type="InterPro" id="IPR010651">
    <property type="entry name" value="Sugar_transport"/>
</dbReference>
<dbReference type="Proteomes" id="UP000276133">
    <property type="component" value="Unassembled WGS sequence"/>
</dbReference>
<sequence>MDASDSNSTSLPAYSGFLFLIGSSVFYGSNYLPVKQFETGDGMFFQLVLCIAIWTVGFIVNCVRNFPQFYPLPLLGGFLWATGNVNTVPIIRTIGIGMGLLIWGSLSLITGWGTARFGWFGLDPNVPSNLAMNYVGIVLALISAIFYIFLKSETRTAQVDSVDSTNSTQVLISSDESQLDFFDRLSPVRKRLIGISLAITSGILYGQCNTPVLYTTQIHESKNYLDYMFSYYTGILLGSLGYFVLYCALKKNKPMIYPQIILPGLVSGWMWGVANVCYFLATNALNQAISFPISNCGPPIIANFWGIFLYKEIKGKRNLLLLGSGFSVAIAASVLIASVFFGGNYLPVKHFETGDGYFFQLIVCIGIWLSSLAINWYKNNPQFYALPILGGLIWSSGNVNSVPIIKCLGIGFGSLFWNIIGLLAGWGNARYGWFGVKPQIPSNVFINYLGVAFCVANVEMDMEESNQEIEPLINRSEQTIQNSIDNCKKLDVFDRMSVKVKRIVGTILSIFTGAMFGLSLTPILYLVDNYPDASPDYNMYAFSYSTGILLGSLIYFVIYCIIKKNRPDVYPESILPGLAVGLVWQIANTCFFVATSNLDQEITFPVVNCGPCAVAFIIGLLYKEIKGRKNFILIFIGIMLTVTGSILCSLSK</sequence>
<feature type="transmembrane region" description="Helical" evidence="6">
    <location>
        <begin position="631"/>
        <end position="650"/>
    </location>
</feature>
<dbReference type="GO" id="GO:0016020">
    <property type="term" value="C:membrane"/>
    <property type="evidence" value="ECO:0007669"/>
    <property type="project" value="UniProtKB-SubCell"/>
</dbReference>
<keyword evidence="4 6" id="KW-1133">Transmembrane helix</keyword>
<evidence type="ECO:0000256" key="5">
    <source>
        <dbReference type="ARBA" id="ARBA00023136"/>
    </source>
</evidence>
<feature type="transmembrane region" description="Helical" evidence="6">
    <location>
        <begin position="539"/>
        <end position="562"/>
    </location>
</feature>
<protein>
    <submittedName>
        <fullName evidence="7">Transmembrane protein-like</fullName>
    </submittedName>
</protein>
<feature type="transmembrane region" description="Helical" evidence="6">
    <location>
        <begin position="602"/>
        <end position="622"/>
    </location>
</feature>
<dbReference type="OrthoDB" id="426527at2759"/>
<dbReference type="PANTHER" id="PTHR16119:SF17">
    <property type="entry name" value="TRANSMEMBRANE PROTEIN 144"/>
    <property type="match status" value="1"/>
</dbReference>
<accession>A0A3M7SQD8</accession>
<feature type="transmembrane region" description="Helical" evidence="6">
    <location>
        <begin position="574"/>
        <end position="596"/>
    </location>
</feature>
<evidence type="ECO:0000313" key="7">
    <source>
        <dbReference type="EMBL" id="RNA37738.1"/>
    </source>
</evidence>
<evidence type="ECO:0000256" key="4">
    <source>
        <dbReference type="ARBA" id="ARBA00022989"/>
    </source>
</evidence>
<dbReference type="PANTHER" id="PTHR16119">
    <property type="entry name" value="TRANSMEMBRANE PROTEIN 144"/>
    <property type="match status" value="1"/>
</dbReference>
<keyword evidence="3 6" id="KW-0812">Transmembrane</keyword>
<feature type="transmembrane region" description="Helical" evidence="6">
    <location>
        <begin position="503"/>
        <end position="527"/>
    </location>
</feature>
<feature type="transmembrane region" description="Helical" evidence="6">
    <location>
        <begin position="131"/>
        <end position="150"/>
    </location>
</feature>
<dbReference type="AlphaFoldDB" id="A0A3M7SQD8"/>
<feature type="transmembrane region" description="Helical" evidence="6">
    <location>
        <begin position="229"/>
        <end position="248"/>
    </location>
</feature>
<evidence type="ECO:0000313" key="8">
    <source>
        <dbReference type="Proteomes" id="UP000276133"/>
    </source>
</evidence>
<dbReference type="EMBL" id="REGN01000985">
    <property type="protein sequence ID" value="RNA37738.1"/>
    <property type="molecule type" value="Genomic_DNA"/>
</dbReference>
<comment type="subcellular location">
    <subcellularLocation>
        <location evidence="1">Membrane</location>
        <topology evidence="1">Multi-pass membrane protein</topology>
    </subcellularLocation>
</comment>
<keyword evidence="8" id="KW-1185">Reference proteome</keyword>
<feature type="transmembrane region" description="Helical" evidence="6">
    <location>
        <begin position="320"/>
        <end position="345"/>
    </location>
</feature>